<accession>A0A176WM40</accession>
<dbReference type="HAMAP" id="MF_00484">
    <property type="entry name" value="Glycogen_synth"/>
    <property type="match status" value="1"/>
</dbReference>
<dbReference type="GO" id="GO:0009507">
    <property type="term" value="C:chloroplast"/>
    <property type="evidence" value="ECO:0007669"/>
    <property type="project" value="UniProtKB-SubCell"/>
</dbReference>
<dbReference type="EMBL" id="LVLJ01000445">
    <property type="protein sequence ID" value="OAE34207.1"/>
    <property type="molecule type" value="Genomic_DNA"/>
</dbReference>
<dbReference type="GO" id="GO:0019252">
    <property type="term" value="P:starch biosynthetic process"/>
    <property type="evidence" value="ECO:0007669"/>
    <property type="project" value="UniProtKB-UniPathway"/>
</dbReference>
<evidence type="ECO:0000256" key="14">
    <source>
        <dbReference type="SAM" id="MobiDB-lite"/>
    </source>
</evidence>
<dbReference type="FunFam" id="3.40.50.2000:FF:000048">
    <property type="entry name" value="Starch synthase, chloroplastic/amyloplastic"/>
    <property type="match status" value="1"/>
</dbReference>
<comment type="similarity">
    <text evidence="5">Belongs to the glycosyltransferase 1 family. Bacterial/plant glycogen synthase subfamily.</text>
</comment>
<dbReference type="PANTHER" id="PTHR45825">
    <property type="entry name" value="GRANULE-BOUND STARCH SYNTHASE 1, CHLOROPLASTIC/AMYLOPLASTIC"/>
    <property type="match status" value="1"/>
</dbReference>
<dbReference type="CDD" id="cd03791">
    <property type="entry name" value="GT5_Glycogen_synthase_DULL1-like"/>
    <property type="match status" value="1"/>
</dbReference>
<comment type="catalytic activity">
    <reaction evidence="1">
        <text>[(1-&gt;4)-alpha-D-glucosyl](n) + ADP-alpha-D-glucose = [(1-&gt;4)-alpha-D-glucosyl](n+1) + ADP + H(+)</text>
        <dbReference type="Rhea" id="RHEA:18189"/>
        <dbReference type="Rhea" id="RHEA-COMP:9584"/>
        <dbReference type="Rhea" id="RHEA-COMP:9587"/>
        <dbReference type="ChEBI" id="CHEBI:15378"/>
        <dbReference type="ChEBI" id="CHEBI:15444"/>
        <dbReference type="ChEBI" id="CHEBI:57498"/>
        <dbReference type="ChEBI" id="CHEBI:456216"/>
        <dbReference type="EC" id="2.4.1.21"/>
    </reaction>
</comment>
<evidence type="ECO:0000256" key="13">
    <source>
        <dbReference type="ARBA" id="ARBA00023234"/>
    </source>
</evidence>
<dbReference type="SUPFAM" id="SSF53756">
    <property type="entry name" value="UDP-Glycosyltransferase/glycogen phosphorylase"/>
    <property type="match status" value="1"/>
</dbReference>
<evidence type="ECO:0000313" key="16">
    <source>
        <dbReference type="EMBL" id="OAE34207.1"/>
    </source>
</evidence>
<reference evidence="16" key="1">
    <citation type="submission" date="2016-03" db="EMBL/GenBank/DDBJ databases">
        <title>Mechanisms controlling the formation of the plant cell surface in tip-growing cells are functionally conserved among land plants.</title>
        <authorList>
            <person name="Honkanen S."/>
            <person name="Jones V.A."/>
            <person name="Morieri G."/>
            <person name="Champion C."/>
            <person name="Hetherington A.J."/>
            <person name="Kelly S."/>
            <person name="Saint-Marcoux D."/>
            <person name="Proust H."/>
            <person name="Prescott H."/>
            <person name="Dolan L."/>
        </authorList>
    </citation>
    <scope>NUCLEOTIDE SEQUENCE [LARGE SCALE GENOMIC DNA]</scope>
    <source>
        <tissue evidence="16">Whole gametophyte</tissue>
    </source>
</reference>
<feature type="compositionally biased region" description="Low complexity" evidence="14">
    <location>
        <begin position="297"/>
        <end position="313"/>
    </location>
</feature>
<evidence type="ECO:0000313" key="17">
    <source>
        <dbReference type="Proteomes" id="UP000077202"/>
    </source>
</evidence>
<dbReference type="GO" id="GO:0009011">
    <property type="term" value="F:alpha-1,4-glucan glucosyltransferase (ADP-glucose donor) activity"/>
    <property type="evidence" value="ECO:0007669"/>
    <property type="project" value="UniProtKB-EC"/>
</dbReference>
<evidence type="ECO:0000256" key="7">
    <source>
        <dbReference type="ARBA" id="ARBA00022528"/>
    </source>
</evidence>
<evidence type="ECO:0000256" key="5">
    <source>
        <dbReference type="ARBA" id="ARBA00010281"/>
    </source>
</evidence>
<evidence type="ECO:0000256" key="8">
    <source>
        <dbReference type="ARBA" id="ARBA00022640"/>
    </source>
</evidence>
<comment type="subcellular location">
    <subcellularLocation>
        <location evidence="3">Plastid</location>
        <location evidence="3">Amyloplast</location>
    </subcellularLocation>
    <subcellularLocation>
        <location evidence="2">Plastid</location>
        <location evidence="2">Chloroplast</location>
    </subcellularLocation>
</comment>
<dbReference type="FunFam" id="3.40.50.2000:FF:000025">
    <property type="entry name" value="Starch synthase, chloroplastic/amyloplastic"/>
    <property type="match status" value="1"/>
</dbReference>
<keyword evidence="12" id="KW-0809">Transit peptide</keyword>
<evidence type="ECO:0000256" key="9">
    <source>
        <dbReference type="ARBA" id="ARBA00022676"/>
    </source>
</evidence>
<dbReference type="GO" id="GO:0009501">
    <property type="term" value="C:amyloplast"/>
    <property type="evidence" value="ECO:0007669"/>
    <property type="project" value="UniProtKB-SubCell"/>
</dbReference>
<evidence type="ECO:0000256" key="2">
    <source>
        <dbReference type="ARBA" id="ARBA00004229"/>
    </source>
</evidence>
<feature type="compositionally biased region" description="Low complexity" evidence="14">
    <location>
        <begin position="339"/>
        <end position="352"/>
    </location>
</feature>
<evidence type="ECO:0000259" key="15">
    <source>
        <dbReference type="Pfam" id="PF08323"/>
    </source>
</evidence>
<evidence type="ECO:0000256" key="3">
    <source>
        <dbReference type="ARBA" id="ARBA00004602"/>
    </source>
</evidence>
<protein>
    <recommendedName>
        <fullName evidence="6">starch synthase</fullName>
        <ecNumber evidence="6">2.4.1.21</ecNumber>
    </recommendedName>
</protein>
<comment type="caution">
    <text evidence="16">The sequence shown here is derived from an EMBL/GenBank/DDBJ whole genome shotgun (WGS) entry which is preliminary data.</text>
</comment>
<evidence type="ECO:0000256" key="4">
    <source>
        <dbReference type="ARBA" id="ARBA00004727"/>
    </source>
</evidence>
<proteinExistence type="inferred from homology"/>
<feature type="compositionally biased region" description="Polar residues" evidence="14">
    <location>
        <begin position="364"/>
        <end position="378"/>
    </location>
</feature>
<dbReference type="NCBIfam" id="TIGR02095">
    <property type="entry name" value="glgA"/>
    <property type="match status" value="1"/>
</dbReference>
<dbReference type="Proteomes" id="UP000077202">
    <property type="component" value="Unassembled WGS sequence"/>
</dbReference>
<keyword evidence="9" id="KW-0328">Glycosyltransferase</keyword>
<dbReference type="AlphaFoldDB" id="A0A176WM40"/>
<name>A0A176WM40_MARPO</name>
<dbReference type="Pfam" id="PF08323">
    <property type="entry name" value="Glyco_transf_5"/>
    <property type="match status" value="1"/>
</dbReference>
<evidence type="ECO:0000256" key="12">
    <source>
        <dbReference type="ARBA" id="ARBA00022946"/>
    </source>
</evidence>
<feature type="domain" description="Starch synthase catalytic" evidence="15">
    <location>
        <begin position="440"/>
        <end position="681"/>
    </location>
</feature>
<keyword evidence="10" id="KW-0808">Transferase</keyword>
<dbReference type="GO" id="GO:0010021">
    <property type="term" value="P:amylopectin biosynthetic process"/>
    <property type="evidence" value="ECO:0007669"/>
    <property type="project" value="UniProtKB-ARBA"/>
</dbReference>
<keyword evidence="13" id="KW-0035">Amyloplast</keyword>
<evidence type="ECO:0000256" key="10">
    <source>
        <dbReference type="ARBA" id="ARBA00022679"/>
    </source>
</evidence>
<dbReference type="InterPro" id="IPR013534">
    <property type="entry name" value="Starch_synth_cat_dom"/>
</dbReference>
<dbReference type="GO" id="GO:0004373">
    <property type="term" value="F:alpha-1,4-glucan glucosyltransferase (UDP-glucose donor) activity"/>
    <property type="evidence" value="ECO:0007669"/>
    <property type="project" value="InterPro"/>
</dbReference>
<dbReference type="UniPathway" id="UPA00152"/>
<feature type="compositionally biased region" description="Basic and acidic residues" evidence="14">
    <location>
        <begin position="407"/>
        <end position="427"/>
    </location>
</feature>
<comment type="pathway">
    <text evidence="4">Glycan biosynthesis; starch biosynthesis.</text>
</comment>
<feature type="compositionally biased region" description="Basic and acidic residues" evidence="14">
    <location>
        <begin position="9"/>
        <end position="30"/>
    </location>
</feature>
<organism evidence="16 17">
    <name type="scientific">Marchantia polymorpha subsp. ruderalis</name>
    <dbReference type="NCBI Taxonomy" id="1480154"/>
    <lineage>
        <taxon>Eukaryota</taxon>
        <taxon>Viridiplantae</taxon>
        <taxon>Streptophyta</taxon>
        <taxon>Embryophyta</taxon>
        <taxon>Marchantiophyta</taxon>
        <taxon>Marchantiopsida</taxon>
        <taxon>Marchantiidae</taxon>
        <taxon>Marchantiales</taxon>
        <taxon>Marchantiaceae</taxon>
        <taxon>Marchantia</taxon>
    </lineage>
</organism>
<feature type="region of interest" description="Disordered" evidence="14">
    <location>
        <begin position="9"/>
        <end position="41"/>
    </location>
</feature>
<evidence type="ECO:0000256" key="11">
    <source>
        <dbReference type="ARBA" id="ARBA00022922"/>
    </source>
</evidence>
<sequence>MYFKMAKLETVKNRERNEREGWRRGEGRGGEEEEPGRAASAGVAAQCDDCGGGGGGDGGAGAIPVLSGAFGWATRRQSEWSDRQNAGPDGIANVSICAANGWVARLIDAIDAGIRALGCTLSSSECNGGNSCFPPSTSGFLCSSSSSSYGLVSNSCRVAASRKAGGEGQQQTGAVIKTRSGRGALSCSDGGMFCRMRRISLGRELGFKRSSRGNVGMQAEVGGSGSSNPQRETVQATIEQSKRLLAMQKELLKQIEERKKLYSSLSDAAGNRTEEIQAFNEADSAIQDKIEEIRAIQSGAQKSGSGKSESGAGELIGDGKSKNKATSPTARPLAASWQSPVAPRSSPSSSSSTFPATKPAVLSPVQTFSPNSISSPQAPSMKPFVAPAPNPTTKPISLIPPELPESTSKKDTEKIGELDDAGSEKEVDVPPPLAGPNVMNVVLVAAECAPWSKTGGLGDVVGALPKALARRGHRVMVVAPRYSNYLEAWDTTVRKTYNVGGQDMTVGYFHGYIDGVDFVFIDSPLYQAFKTNIYGGSREEVLTRMILLCKAAVEAPWHVPCGGVPYGDGNLVFIANDWHTALLPVYLQAYYRDHGLMQFTRAVLVIHNMAHQGRGPMTDFRKLGLPDHFASKFRLVDPIGGEHCNVFKAGLITAHRIVTVSHGYAWEVQTQEGGWGLHGVIGEHSWKLRGVVNGIDEKEWNPETDPCLQSDGYQNYSVENMEGKAACKAALQRELGLPVRPDVPLIGFIGRLDHQKGVDIIAEAMPWMMSQDLQLVMLGTGRPDLENMLRTFEGQHREKVRGWVGFSVKTAHRITAGVDILLMPSRFEPCGLNQLYAMKYGTVPVVHSVGGLKDTVQPFDPFTESGLGWTFDQASAAGLIHALGNAMWTFKDYKKSWEGIQSRGMKQDLSWDNAAQLYEEVLCAAKFQW</sequence>
<dbReference type="Gene3D" id="3.40.50.2000">
    <property type="entry name" value="Glycogen Phosphorylase B"/>
    <property type="match status" value="2"/>
</dbReference>
<feature type="region of interest" description="Disordered" evidence="14">
    <location>
        <begin position="297"/>
        <end position="427"/>
    </location>
</feature>
<dbReference type="PANTHER" id="PTHR45825:SF2">
    <property type="entry name" value="STARCH SYNTHASE 2, CHLOROPLASTIC_AMYLOPLASTIC"/>
    <property type="match status" value="1"/>
</dbReference>
<dbReference type="InterPro" id="IPR011835">
    <property type="entry name" value="GS/SS"/>
</dbReference>
<keyword evidence="17" id="KW-1185">Reference proteome</keyword>
<dbReference type="EC" id="2.4.1.21" evidence="6"/>
<keyword evidence="7" id="KW-0150">Chloroplast</keyword>
<keyword evidence="8" id="KW-0934">Plastid</keyword>
<evidence type="ECO:0000256" key="1">
    <source>
        <dbReference type="ARBA" id="ARBA00001478"/>
    </source>
</evidence>
<gene>
    <name evidence="16" type="ORF">AXG93_1593s1660</name>
</gene>
<evidence type="ECO:0000256" key="6">
    <source>
        <dbReference type="ARBA" id="ARBA00012588"/>
    </source>
</evidence>
<dbReference type="Pfam" id="PF13692">
    <property type="entry name" value="Glyco_trans_1_4"/>
    <property type="match status" value="1"/>
</dbReference>
<keyword evidence="11" id="KW-0750">Starch biosynthesis</keyword>